<dbReference type="Proteomes" id="UP000005926">
    <property type="component" value="Unassembled WGS sequence"/>
</dbReference>
<evidence type="ECO:0000313" key="2">
    <source>
        <dbReference type="EMBL" id="EEW37201.1"/>
    </source>
</evidence>
<dbReference type="RefSeq" id="WP_005607870.1">
    <property type="nucleotide sequence ID" value="NZ_CP102283.1"/>
</dbReference>
<dbReference type="AlphaFoldDB" id="C8NHM4"/>
<organism evidence="2 3">
    <name type="scientific">Granulicatella adiacens ATCC 49175</name>
    <dbReference type="NCBI Taxonomy" id="638301"/>
    <lineage>
        <taxon>Bacteria</taxon>
        <taxon>Bacillati</taxon>
        <taxon>Bacillota</taxon>
        <taxon>Bacilli</taxon>
        <taxon>Lactobacillales</taxon>
        <taxon>Carnobacteriaceae</taxon>
        <taxon>Granulicatella</taxon>
    </lineage>
</organism>
<comment type="caution">
    <text evidence="2">The sequence shown here is derived from an EMBL/GenBank/DDBJ whole genome shotgun (WGS) entry which is preliminary data.</text>
</comment>
<keyword evidence="3" id="KW-1185">Reference proteome</keyword>
<dbReference type="STRING" id="638301.HMPREF0444_1419"/>
<feature type="region of interest" description="Disordered" evidence="1">
    <location>
        <begin position="1"/>
        <end position="29"/>
    </location>
</feature>
<dbReference type="GeneID" id="78412163"/>
<dbReference type="eggNOG" id="ENOG50337QZ">
    <property type="taxonomic scope" value="Bacteria"/>
</dbReference>
<dbReference type="EMBL" id="ACKZ01000020">
    <property type="protein sequence ID" value="EEW37201.1"/>
    <property type="molecule type" value="Genomic_DNA"/>
</dbReference>
<dbReference type="HOGENOM" id="CLU_151819_1_0_9"/>
<protein>
    <submittedName>
        <fullName evidence="2">Uncharacterized protein</fullName>
    </submittedName>
</protein>
<sequence>MGILQRLFGKKSSEATEHASTQPASPQSEWEKLEAFVPVEAEEAKHVSIIAAAIAASDYPESQFVGKRVLKRNPETKIISVIASAIAAGESNDSQWAVKEIYQKRKS</sequence>
<evidence type="ECO:0000256" key="1">
    <source>
        <dbReference type="SAM" id="MobiDB-lite"/>
    </source>
</evidence>
<proteinExistence type="predicted"/>
<name>C8NHM4_9LACT</name>
<reference evidence="2 3" key="1">
    <citation type="submission" date="2009-08" db="EMBL/GenBank/DDBJ databases">
        <authorList>
            <person name="Muzny D."/>
            <person name="Qin X."/>
            <person name="Deng J."/>
            <person name="Jiang H."/>
            <person name="Liu Y."/>
            <person name="Qu J."/>
            <person name="Song X.-Z."/>
            <person name="Zhang L."/>
            <person name="Thornton R."/>
            <person name="Coyle M."/>
            <person name="Francisco L."/>
            <person name="Jackson L."/>
            <person name="Javaid M."/>
            <person name="Korchina V."/>
            <person name="Kovar C."/>
            <person name="Mata R."/>
            <person name="Mathew T."/>
            <person name="Ngo R."/>
            <person name="Nguyen L."/>
            <person name="Nguyen N."/>
            <person name="Okwuonu G."/>
            <person name="Ongeri F."/>
            <person name="Pham C."/>
            <person name="Simmons D."/>
            <person name="Wilczek-Boney K."/>
            <person name="Hale W."/>
            <person name="Jakkamsetti A."/>
            <person name="Pham P."/>
            <person name="Ruth R."/>
            <person name="San Lucas F."/>
            <person name="Warren J."/>
            <person name="Zhang J."/>
            <person name="Zhao Z."/>
            <person name="Zhou C."/>
            <person name="Zhu D."/>
            <person name="Lee S."/>
            <person name="Bess C."/>
            <person name="Blankenburg K."/>
            <person name="Forbes L."/>
            <person name="Fu Q."/>
            <person name="Gubbala S."/>
            <person name="Hirani K."/>
            <person name="Jayaseelan J.C."/>
            <person name="Lara F."/>
            <person name="Munidasa M."/>
            <person name="Palculict T."/>
            <person name="Patil S."/>
            <person name="Pu L.-L."/>
            <person name="Saada N."/>
            <person name="Tang L."/>
            <person name="Weissenberger G."/>
            <person name="Zhu Y."/>
            <person name="Hemphill L."/>
            <person name="Shang Y."/>
            <person name="Youmans B."/>
            <person name="Ayvaz T."/>
            <person name="Ross M."/>
            <person name="Santibanez J."/>
            <person name="Aqrawi P."/>
            <person name="Gross S."/>
            <person name="Joshi V."/>
            <person name="Fowler G."/>
            <person name="Nazareth L."/>
            <person name="Reid J."/>
            <person name="Worley K."/>
            <person name="Petrosino J."/>
            <person name="Highlander S."/>
            <person name="Gibbs R."/>
        </authorList>
    </citation>
    <scope>NUCLEOTIDE SEQUENCE [LARGE SCALE GENOMIC DNA]</scope>
    <source>
        <strain evidence="2 3">ATCC 49175</strain>
    </source>
</reference>
<gene>
    <name evidence="2" type="ORF">HMPREF0444_1419</name>
</gene>
<evidence type="ECO:0000313" key="3">
    <source>
        <dbReference type="Proteomes" id="UP000005926"/>
    </source>
</evidence>
<feature type="compositionally biased region" description="Polar residues" evidence="1">
    <location>
        <begin position="18"/>
        <end position="28"/>
    </location>
</feature>
<accession>C8NHM4</accession>